<keyword evidence="3" id="KW-1185">Reference proteome</keyword>
<keyword evidence="1" id="KW-0732">Signal</keyword>
<protein>
    <recommendedName>
        <fullName evidence="4">DUF5666 domain-containing protein</fullName>
    </recommendedName>
</protein>
<evidence type="ECO:0008006" key="4">
    <source>
        <dbReference type="Google" id="ProtNLM"/>
    </source>
</evidence>
<dbReference type="EMBL" id="BAABFO010000003">
    <property type="protein sequence ID" value="GAA4325649.1"/>
    <property type="molecule type" value="Genomic_DNA"/>
</dbReference>
<sequence length="194" mass="19896">MKTLAVAAAFAAAAPALAQSARIGGDVIAATPTSLTIRHASGETVAIDAPASVPVQAFKNMTLADVKPGSFVGVGAKIGPDGVQRAVQVVIFPESARGTGEGHRGWNMGPDSTMTNANVDAVVGARDGRNLKLSYKGGTQEIVVPPEARILTFVPATRADVKVGRKAVVNADQKGDRYVATRITVEKGGVVPPM</sequence>
<comment type="caution">
    <text evidence="2">The sequence shown here is derived from an EMBL/GenBank/DDBJ whole genome shotgun (WGS) entry which is preliminary data.</text>
</comment>
<organism evidence="2 3">
    <name type="scientific">Pigmentiphaga soli</name>
    <dbReference type="NCBI Taxonomy" id="1007095"/>
    <lineage>
        <taxon>Bacteria</taxon>
        <taxon>Pseudomonadati</taxon>
        <taxon>Pseudomonadota</taxon>
        <taxon>Betaproteobacteria</taxon>
        <taxon>Burkholderiales</taxon>
        <taxon>Alcaligenaceae</taxon>
        <taxon>Pigmentiphaga</taxon>
    </lineage>
</organism>
<feature type="chain" id="PRO_5045559123" description="DUF5666 domain-containing protein" evidence="1">
    <location>
        <begin position="19"/>
        <end position="194"/>
    </location>
</feature>
<name>A0ABP8GJQ1_9BURK</name>
<feature type="signal peptide" evidence="1">
    <location>
        <begin position="1"/>
        <end position="18"/>
    </location>
</feature>
<reference evidence="3" key="1">
    <citation type="journal article" date="2019" name="Int. J. Syst. Evol. Microbiol.">
        <title>The Global Catalogue of Microorganisms (GCM) 10K type strain sequencing project: providing services to taxonomists for standard genome sequencing and annotation.</title>
        <authorList>
            <consortium name="The Broad Institute Genomics Platform"/>
            <consortium name="The Broad Institute Genome Sequencing Center for Infectious Disease"/>
            <person name="Wu L."/>
            <person name="Ma J."/>
        </authorList>
    </citation>
    <scope>NUCLEOTIDE SEQUENCE [LARGE SCALE GENOMIC DNA]</scope>
    <source>
        <strain evidence="3">JCM 17666</strain>
    </source>
</reference>
<dbReference type="Proteomes" id="UP001501671">
    <property type="component" value="Unassembled WGS sequence"/>
</dbReference>
<evidence type="ECO:0000313" key="2">
    <source>
        <dbReference type="EMBL" id="GAA4325649.1"/>
    </source>
</evidence>
<evidence type="ECO:0000313" key="3">
    <source>
        <dbReference type="Proteomes" id="UP001501671"/>
    </source>
</evidence>
<accession>A0ABP8GJQ1</accession>
<proteinExistence type="predicted"/>
<evidence type="ECO:0000256" key="1">
    <source>
        <dbReference type="SAM" id="SignalP"/>
    </source>
</evidence>
<gene>
    <name evidence="2" type="ORF">GCM10023144_08220</name>
</gene>